<keyword evidence="4" id="KW-0325">Glycoprotein</keyword>
<dbReference type="PANTHER" id="PTHR45679:SF5">
    <property type="entry name" value="ER DEGRADATION-ENHANCING ALPHA-MANNOSIDASE-LIKE PROTEIN 1"/>
    <property type="match status" value="1"/>
</dbReference>
<dbReference type="Pfam" id="PF01532">
    <property type="entry name" value="Glyco_hydro_47"/>
    <property type="match status" value="1"/>
</dbReference>
<keyword evidence="5" id="KW-0378">Hydrolase</keyword>
<dbReference type="InterPro" id="IPR012341">
    <property type="entry name" value="6hp_glycosidase-like_sf"/>
</dbReference>
<dbReference type="SUPFAM" id="SSF48225">
    <property type="entry name" value="Seven-hairpin glycosidases"/>
    <property type="match status" value="1"/>
</dbReference>
<evidence type="ECO:0000256" key="4">
    <source>
        <dbReference type="ARBA" id="ARBA00023180"/>
    </source>
</evidence>
<proteinExistence type="inferred from homology"/>
<evidence type="ECO:0000313" key="8">
    <source>
        <dbReference type="Proteomes" id="UP001497392"/>
    </source>
</evidence>
<evidence type="ECO:0000313" key="7">
    <source>
        <dbReference type="EMBL" id="CAL5220465.1"/>
    </source>
</evidence>
<accession>A0ABP1FKH9</accession>
<feature type="signal peptide" evidence="6">
    <location>
        <begin position="1"/>
        <end position="19"/>
    </location>
</feature>
<sequence length="213" mass="23800">MRTALLSGLLVTVLWWVSAENSQQAGAPTGREASGRFFGGRWFPREGRVSDEELQALREEARSMFDFGFHNYLQHGFPKASLLADHSPSWAVLLGHDSQGGVAITLIDALDTLLVMDREEHLVSAVHWLDINLSFDLDARVHVFELTIRALGSLLSTHVLLANNLVIMPEYNSCLLRLATELGDRLLPAFNTPHGIPLSWVNLRNVRITFYAL</sequence>
<evidence type="ECO:0000256" key="3">
    <source>
        <dbReference type="ARBA" id="ARBA00022824"/>
    </source>
</evidence>
<keyword evidence="6" id="KW-0732">Signal</keyword>
<keyword evidence="5" id="KW-0326">Glycosidase</keyword>
<dbReference type="InterPro" id="IPR001382">
    <property type="entry name" value="Glyco_hydro_47"/>
</dbReference>
<comment type="caution">
    <text evidence="7">The sequence shown here is derived from an EMBL/GenBank/DDBJ whole genome shotgun (WGS) entry which is preliminary data.</text>
</comment>
<comment type="similarity">
    <text evidence="2 5">Belongs to the glycosyl hydrolase 47 family.</text>
</comment>
<dbReference type="InterPro" id="IPR044674">
    <property type="entry name" value="EDEM1/2/3"/>
</dbReference>
<dbReference type="PRINTS" id="PR00747">
    <property type="entry name" value="GLYHDRLASE47"/>
</dbReference>
<dbReference type="Gene3D" id="1.50.10.10">
    <property type="match status" value="1"/>
</dbReference>
<reference evidence="7 8" key="1">
    <citation type="submission" date="2024-06" db="EMBL/GenBank/DDBJ databases">
        <authorList>
            <person name="Kraege A."/>
            <person name="Thomma B."/>
        </authorList>
    </citation>
    <scope>NUCLEOTIDE SEQUENCE [LARGE SCALE GENOMIC DNA]</scope>
</reference>
<dbReference type="EC" id="3.2.1.-" evidence="5"/>
<dbReference type="Proteomes" id="UP001497392">
    <property type="component" value="Unassembled WGS sequence"/>
</dbReference>
<keyword evidence="3" id="KW-0256">Endoplasmic reticulum</keyword>
<comment type="subcellular location">
    <subcellularLocation>
        <location evidence="1">Endoplasmic reticulum</location>
    </subcellularLocation>
</comment>
<evidence type="ECO:0000256" key="6">
    <source>
        <dbReference type="SAM" id="SignalP"/>
    </source>
</evidence>
<gene>
    <name evidence="7" type="primary">g2487</name>
    <name evidence="7" type="ORF">VP750_LOCUS2124</name>
</gene>
<evidence type="ECO:0000256" key="2">
    <source>
        <dbReference type="ARBA" id="ARBA00007658"/>
    </source>
</evidence>
<keyword evidence="8" id="KW-1185">Reference proteome</keyword>
<feature type="chain" id="PRO_5047400267" description="alpha-1,2-Mannosidase" evidence="6">
    <location>
        <begin position="20"/>
        <end position="213"/>
    </location>
</feature>
<dbReference type="EMBL" id="CAXHTA020000003">
    <property type="protein sequence ID" value="CAL5220465.1"/>
    <property type="molecule type" value="Genomic_DNA"/>
</dbReference>
<evidence type="ECO:0000256" key="5">
    <source>
        <dbReference type="RuleBase" id="RU361193"/>
    </source>
</evidence>
<protein>
    <recommendedName>
        <fullName evidence="5">alpha-1,2-Mannosidase</fullName>
        <ecNumber evidence="5">3.2.1.-</ecNumber>
    </recommendedName>
</protein>
<dbReference type="PANTHER" id="PTHR45679">
    <property type="entry name" value="ER DEGRADATION-ENHANCING ALPHA-MANNOSIDASE-LIKE PROTEIN 2"/>
    <property type="match status" value="1"/>
</dbReference>
<name>A0ABP1FKH9_9CHLO</name>
<evidence type="ECO:0000256" key="1">
    <source>
        <dbReference type="ARBA" id="ARBA00004240"/>
    </source>
</evidence>
<dbReference type="InterPro" id="IPR036026">
    <property type="entry name" value="Seven-hairpin_glycosidases"/>
</dbReference>
<organism evidence="7 8">
    <name type="scientific">Coccomyxa viridis</name>
    <dbReference type="NCBI Taxonomy" id="1274662"/>
    <lineage>
        <taxon>Eukaryota</taxon>
        <taxon>Viridiplantae</taxon>
        <taxon>Chlorophyta</taxon>
        <taxon>core chlorophytes</taxon>
        <taxon>Trebouxiophyceae</taxon>
        <taxon>Trebouxiophyceae incertae sedis</taxon>
        <taxon>Coccomyxaceae</taxon>
        <taxon>Coccomyxa</taxon>
    </lineage>
</organism>